<dbReference type="GO" id="GO:0006508">
    <property type="term" value="P:proteolysis"/>
    <property type="evidence" value="ECO:0007669"/>
    <property type="project" value="UniProtKB-KW"/>
</dbReference>
<feature type="compositionally biased region" description="Basic and acidic residues" evidence="11">
    <location>
        <begin position="65"/>
        <end position="75"/>
    </location>
</feature>
<feature type="chain" id="PRO_5043086194" description="Metalloendopeptidase" evidence="10">
    <location>
        <begin position="20"/>
        <end position="428"/>
    </location>
</feature>
<evidence type="ECO:0000259" key="13">
    <source>
        <dbReference type="PROSITE" id="PS51864"/>
    </source>
</evidence>
<feature type="binding site" evidence="9">
    <location>
        <position position="172"/>
    </location>
    <ligand>
        <name>Zn(2+)</name>
        <dbReference type="ChEBI" id="CHEBI:29105"/>
        <note>catalytic</note>
    </ligand>
</feature>
<keyword evidence="7" id="KW-1015">Disulfide bond</keyword>
<keyword evidence="6 9" id="KW-0482">Metalloprotease</keyword>
<keyword evidence="2 9" id="KW-0645">Protease</keyword>
<dbReference type="PRINTS" id="PR00480">
    <property type="entry name" value="ASTACIN"/>
</dbReference>
<dbReference type="Gene3D" id="3.40.390.10">
    <property type="entry name" value="Collagenase (Catalytic Domain)"/>
    <property type="match status" value="1"/>
</dbReference>
<feature type="signal peptide" evidence="10">
    <location>
        <begin position="1"/>
        <end position="19"/>
    </location>
</feature>
<evidence type="ECO:0000256" key="8">
    <source>
        <dbReference type="PROSITE-ProRule" id="PRU00059"/>
    </source>
</evidence>
<keyword evidence="15" id="KW-1185">Reference proteome</keyword>
<keyword evidence="10" id="KW-0732">Signal</keyword>
<dbReference type="SUPFAM" id="SSF49854">
    <property type="entry name" value="Spermadhesin, CUB domain"/>
    <property type="match status" value="1"/>
</dbReference>
<feature type="binding site" evidence="9">
    <location>
        <position position="162"/>
    </location>
    <ligand>
        <name>Zn(2+)</name>
        <dbReference type="ChEBI" id="CHEBI:29105"/>
        <note>catalytic</note>
    </ligand>
</feature>
<dbReference type="SMART" id="SM00042">
    <property type="entry name" value="CUB"/>
    <property type="match status" value="1"/>
</dbReference>
<dbReference type="SUPFAM" id="SSF55486">
    <property type="entry name" value="Metalloproteases ('zincins'), catalytic domain"/>
    <property type="match status" value="1"/>
</dbReference>
<dbReference type="InterPro" id="IPR006026">
    <property type="entry name" value="Peptidase_Metallo"/>
</dbReference>
<evidence type="ECO:0000313" key="14">
    <source>
        <dbReference type="EMBL" id="CAL4061491.1"/>
    </source>
</evidence>
<dbReference type="InterPro" id="IPR035914">
    <property type="entry name" value="Sperma_CUB_dom_sf"/>
</dbReference>
<evidence type="ECO:0000256" key="2">
    <source>
        <dbReference type="ARBA" id="ARBA00022670"/>
    </source>
</evidence>
<comment type="caution">
    <text evidence="8">Lacks conserved residue(s) required for the propagation of feature annotation.</text>
</comment>
<dbReference type="AlphaFoldDB" id="A0AAV2PRA2"/>
<evidence type="ECO:0000256" key="7">
    <source>
        <dbReference type="ARBA" id="ARBA00023157"/>
    </source>
</evidence>
<organism evidence="14 15">
    <name type="scientific">Meganyctiphanes norvegica</name>
    <name type="common">Northern krill</name>
    <name type="synonym">Thysanopoda norvegica</name>
    <dbReference type="NCBI Taxonomy" id="48144"/>
    <lineage>
        <taxon>Eukaryota</taxon>
        <taxon>Metazoa</taxon>
        <taxon>Ecdysozoa</taxon>
        <taxon>Arthropoda</taxon>
        <taxon>Crustacea</taxon>
        <taxon>Multicrustacea</taxon>
        <taxon>Malacostraca</taxon>
        <taxon>Eumalacostraca</taxon>
        <taxon>Eucarida</taxon>
        <taxon>Euphausiacea</taxon>
        <taxon>Euphausiidae</taxon>
        <taxon>Meganyctiphanes</taxon>
    </lineage>
</organism>
<feature type="binding site" evidence="9">
    <location>
        <position position="166"/>
    </location>
    <ligand>
        <name>Zn(2+)</name>
        <dbReference type="ChEBI" id="CHEBI:29105"/>
        <note>catalytic</note>
    </ligand>
</feature>
<dbReference type="GO" id="GO:0008270">
    <property type="term" value="F:zinc ion binding"/>
    <property type="evidence" value="ECO:0007669"/>
    <property type="project" value="UniProtKB-UniRule"/>
</dbReference>
<feature type="domain" description="Peptidase M12A" evidence="13">
    <location>
        <begin position="71"/>
        <end position="263"/>
    </location>
</feature>
<dbReference type="InterPro" id="IPR034035">
    <property type="entry name" value="Astacin-like_dom"/>
</dbReference>
<dbReference type="GO" id="GO:0004222">
    <property type="term" value="F:metalloendopeptidase activity"/>
    <property type="evidence" value="ECO:0007669"/>
    <property type="project" value="UniProtKB-UniRule"/>
</dbReference>
<dbReference type="PROSITE" id="PS51864">
    <property type="entry name" value="ASTACIN"/>
    <property type="match status" value="1"/>
</dbReference>
<name>A0AAV2PRA2_MEGNR</name>
<evidence type="ECO:0000256" key="5">
    <source>
        <dbReference type="ARBA" id="ARBA00022833"/>
    </source>
</evidence>
<evidence type="ECO:0000256" key="6">
    <source>
        <dbReference type="ARBA" id="ARBA00023049"/>
    </source>
</evidence>
<dbReference type="CDD" id="cd00041">
    <property type="entry name" value="CUB"/>
    <property type="match status" value="1"/>
</dbReference>
<gene>
    <name evidence="14" type="ORF">MNOR_LOCUS2175</name>
</gene>
<protein>
    <recommendedName>
        <fullName evidence="10">Metalloendopeptidase</fullName>
        <ecNumber evidence="10">3.4.24.-</ecNumber>
    </recommendedName>
</protein>
<dbReference type="PANTHER" id="PTHR10127">
    <property type="entry name" value="DISCOIDIN, CUB, EGF, LAMININ , AND ZINC METALLOPROTEASE DOMAIN CONTAINING"/>
    <property type="match status" value="1"/>
</dbReference>
<accession>A0AAV2PRA2</accession>
<comment type="caution">
    <text evidence="14">The sequence shown here is derived from an EMBL/GenBank/DDBJ whole genome shotgun (WGS) entry which is preliminary data.</text>
</comment>
<dbReference type="InterPro" id="IPR024079">
    <property type="entry name" value="MetalloPept_cat_dom_sf"/>
</dbReference>
<evidence type="ECO:0000256" key="4">
    <source>
        <dbReference type="ARBA" id="ARBA00022801"/>
    </source>
</evidence>
<dbReference type="Pfam" id="PF00431">
    <property type="entry name" value="CUB"/>
    <property type="match status" value="1"/>
</dbReference>
<evidence type="ECO:0000313" key="15">
    <source>
        <dbReference type="Proteomes" id="UP001497623"/>
    </source>
</evidence>
<dbReference type="EC" id="3.4.24.-" evidence="10"/>
<dbReference type="InterPro" id="IPR001506">
    <property type="entry name" value="Peptidase_M12A"/>
</dbReference>
<evidence type="ECO:0000256" key="10">
    <source>
        <dbReference type="RuleBase" id="RU361183"/>
    </source>
</evidence>
<keyword evidence="5 9" id="KW-0862">Zinc</keyword>
<evidence type="ECO:0000256" key="11">
    <source>
        <dbReference type="SAM" id="MobiDB-lite"/>
    </source>
</evidence>
<feature type="active site" evidence="9">
    <location>
        <position position="163"/>
    </location>
</feature>
<sequence length="428" mass="48020">MRVLLLLPLLLCGSAPGEGIPTQSRDEDTYNWMDNNPEWTQSGKMIIEGDIVLEDDDPRPTSRKMTPDAARRWQDDPITGWPTVPYTLEAYPAADHGVIHEGLDHWMENTCLVFQETTILDQPHINFVEGSGCHSNVGRIYSKNGQEVSIGKGCKVMPTVAHEVGHAIGFNHEQCRTDRDDYVTILYENIKPGHEGNFNKHDDNSTGVEYDYTSVMHYGSGSFGNGHTTIMPKYDPTMERFMGHNTGLTFRDKLLANRVYDCIGKWMDACGEDSIGCKNLGYMGADCKCVCPPGTSGTHCQNVEGDYYPALTCGGNMTAPGYIETPNWPDLFNPDEWCMWWVQAGEGERIRVTFHAFDLTYRPPSGTCSQDKLELRLQDPLTNGNIYCEDEIKPDDMFVSEGSEMFINFFGAHSNRHTGFSATIDFIQ</sequence>
<dbReference type="CDD" id="cd04280">
    <property type="entry name" value="ZnMc_astacin_like"/>
    <property type="match status" value="1"/>
</dbReference>
<dbReference type="EMBL" id="CAXKWB010000637">
    <property type="protein sequence ID" value="CAL4061491.1"/>
    <property type="molecule type" value="Genomic_DNA"/>
</dbReference>
<dbReference type="Proteomes" id="UP001497623">
    <property type="component" value="Unassembled WGS sequence"/>
</dbReference>
<evidence type="ECO:0000256" key="1">
    <source>
        <dbReference type="ARBA" id="ARBA00022536"/>
    </source>
</evidence>
<proteinExistence type="predicted"/>
<dbReference type="PANTHER" id="PTHR10127:SF850">
    <property type="entry name" value="METALLOENDOPEPTIDASE"/>
    <property type="match status" value="1"/>
</dbReference>
<dbReference type="Pfam" id="PF01400">
    <property type="entry name" value="Astacin"/>
    <property type="match status" value="1"/>
</dbReference>
<evidence type="ECO:0000256" key="9">
    <source>
        <dbReference type="PROSITE-ProRule" id="PRU01211"/>
    </source>
</evidence>
<dbReference type="InterPro" id="IPR000859">
    <property type="entry name" value="CUB_dom"/>
</dbReference>
<dbReference type="PROSITE" id="PS01180">
    <property type="entry name" value="CUB"/>
    <property type="match status" value="1"/>
</dbReference>
<dbReference type="SMART" id="SM00235">
    <property type="entry name" value="ZnMc"/>
    <property type="match status" value="1"/>
</dbReference>
<comment type="cofactor">
    <cofactor evidence="9 10">
        <name>Zn(2+)</name>
        <dbReference type="ChEBI" id="CHEBI:29105"/>
    </cofactor>
    <text evidence="9 10">Binds 1 zinc ion per subunit.</text>
</comment>
<evidence type="ECO:0000256" key="3">
    <source>
        <dbReference type="ARBA" id="ARBA00022723"/>
    </source>
</evidence>
<reference evidence="14 15" key="1">
    <citation type="submission" date="2024-05" db="EMBL/GenBank/DDBJ databases">
        <authorList>
            <person name="Wallberg A."/>
        </authorList>
    </citation>
    <scope>NUCLEOTIDE SEQUENCE [LARGE SCALE GENOMIC DNA]</scope>
</reference>
<feature type="region of interest" description="Disordered" evidence="11">
    <location>
        <begin position="54"/>
        <end position="76"/>
    </location>
</feature>
<evidence type="ECO:0000259" key="12">
    <source>
        <dbReference type="PROSITE" id="PS01180"/>
    </source>
</evidence>
<feature type="domain" description="CUB" evidence="12">
    <location>
        <begin position="300"/>
        <end position="427"/>
    </location>
</feature>
<keyword evidence="1" id="KW-0245">EGF-like domain</keyword>
<dbReference type="Gene3D" id="2.60.120.290">
    <property type="entry name" value="Spermadhesin, CUB domain"/>
    <property type="match status" value="1"/>
</dbReference>
<keyword evidence="3 9" id="KW-0479">Metal-binding</keyword>
<keyword evidence="4 9" id="KW-0378">Hydrolase</keyword>